<evidence type="ECO:0000259" key="1">
    <source>
        <dbReference type="Pfam" id="PF00534"/>
    </source>
</evidence>
<dbReference type="PANTHER" id="PTHR45947">
    <property type="entry name" value="SULFOQUINOVOSYL TRANSFERASE SQD2"/>
    <property type="match status" value="1"/>
</dbReference>
<keyword evidence="4" id="KW-1185">Reference proteome</keyword>
<dbReference type="SUPFAM" id="SSF53756">
    <property type="entry name" value="UDP-Glycosyltransferase/glycogen phosphorylase"/>
    <property type="match status" value="1"/>
</dbReference>
<protein>
    <submittedName>
        <fullName evidence="3">Glycosyltransferase, group 1 family protein</fullName>
        <ecNumber evidence="3">2.4.-.-</ecNumber>
    </submittedName>
</protein>
<feature type="domain" description="Glycosyltransferase subfamily 4-like N-terminal" evidence="2">
    <location>
        <begin position="36"/>
        <end position="205"/>
    </location>
</feature>
<dbReference type="PANTHER" id="PTHR45947:SF3">
    <property type="entry name" value="SULFOQUINOVOSYL TRANSFERASE SQD2"/>
    <property type="match status" value="1"/>
</dbReference>
<name>C0C2D3_9FIRM</name>
<feature type="domain" description="Glycosyl transferase family 1" evidence="1">
    <location>
        <begin position="217"/>
        <end position="359"/>
    </location>
</feature>
<proteinExistence type="predicted"/>
<dbReference type="GO" id="GO:0016757">
    <property type="term" value="F:glycosyltransferase activity"/>
    <property type="evidence" value="ECO:0007669"/>
    <property type="project" value="UniProtKB-KW"/>
</dbReference>
<dbReference type="eggNOG" id="COG0438">
    <property type="taxonomic scope" value="Bacteria"/>
</dbReference>
<dbReference type="InterPro" id="IPR050194">
    <property type="entry name" value="Glycosyltransferase_grp1"/>
</dbReference>
<evidence type="ECO:0000259" key="2">
    <source>
        <dbReference type="Pfam" id="PF13439"/>
    </source>
</evidence>
<dbReference type="HOGENOM" id="CLU_009583_2_4_9"/>
<dbReference type="InterPro" id="IPR028098">
    <property type="entry name" value="Glyco_trans_4-like_N"/>
</dbReference>
<dbReference type="EC" id="2.4.-.-" evidence="3"/>
<sequence length="395" mass="45311">MAVKYIEDKGEQMSNILIIPSWYPSISYPNNGSFFKEQAETLKKAGFNVSVLCLEIPYRNTKKDYRYFRKNKYIENGITIYRYVYPFGILHRFPRLYYKFLKLASVWIFGKEFKNYGFCNIHAHSFLIGGYIGVCLSEKYGCQCVITEHSSKILRGVLNDIEKKVLRECVDKSNHFVCVSNNLKRYVEKMVDFRGKICVQPNMVSPIFKSSYKTFSPFLFTSVGNLIPGKKMDLLIEGFCECFSEKDDVILKVIGGGQERQRLEGIIKSRNRENQIILTGPLPRNKVAEILAQSNVMALVSEIETFGIAYIEALASGNVIIGAHNGGADDIITEDNGVFISEFDIASVSTALRYVHDNYNNYDCIHIRKSCIQEYGEEAFVNAYRKFWRCESNEQ</sequence>
<dbReference type="Proteomes" id="UP000004893">
    <property type="component" value="Unassembled WGS sequence"/>
</dbReference>
<dbReference type="Gene3D" id="3.40.50.2000">
    <property type="entry name" value="Glycogen Phosphorylase B"/>
    <property type="match status" value="2"/>
</dbReference>
<keyword evidence="3" id="KW-0328">Glycosyltransferase</keyword>
<evidence type="ECO:0000313" key="4">
    <source>
        <dbReference type="Proteomes" id="UP000004893"/>
    </source>
</evidence>
<dbReference type="AlphaFoldDB" id="C0C2D3"/>
<gene>
    <name evidence="3" type="ORF">CLOHYLEM_06239</name>
</gene>
<dbReference type="EMBL" id="ABYI02000023">
    <property type="protein sequence ID" value="EEG73557.1"/>
    <property type="molecule type" value="Genomic_DNA"/>
</dbReference>
<dbReference type="Pfam" id="PF13439">
    <property type="entry name" value="Glyco_transf_4"/>
    <property type="match status" value="1"/>
</dbReference>
<accession>C0C2D3</accession>
<evidence type="ECO:0000313" key="3">
    <source>
        <dbReference type="EMBL" id="EEG73557.1"/>
    </source>
</evidence>
<dbReference type="STRING" id="553973.CLOHYLEM_06239"/>
<dbReference type="InterPro" id="IPR001296">
    <property type="entry name" value="Glyco_trans_1"/>
</dbReference>
<comment type="caution">
    <text evidence="3">The sequence shown here is derived from an EMBL/GenBank/DDBJ whole genome shotgun (WGS) entry which is preliminary data.</text>
</comment>
<keyword evidence="3" id="KW-0808">Transferase</keyword>
<organism evidence="3 4">
    <name type="scientific">[Clostridium] hylemonae DSM 15053</name>
    <dbReference type="NCBI Taxonomy" id="553973"/>
    <lineage>
        <taxon>Bacteria</taxon>
        <taxon>Bacillati</taxon>
        <taxon>Bacillota</taxon>
        <taxon>Clostridia</taxon>
        <taxon>Lachnospirales</taxon>
        <taxon>Lachnospiraceae</taxon>
    </lineage>
</organism>
<reference evidence="3" key="2">
    <citation type="submission" date="2013-06" db="EMBL/GenBank/DDBJ databases">
        <title>Draft genome sequence of Clostridium hylemonae (DSM 15053).</title>
        <authorList>
            <person name="Sudarsanam P."/>
            <person name="Ley R."/>
            <person name="Guruge J."/>
            <person name="Turnbaugh P.J."/>
            <person name="Mahowald M."/>
            <person name="Liep D."/>
            <person name="Gordon J."/>
        </authorList>
    </citation>
    <scope>NUCLEOTIDE SEQUENCE</scope>
    <source>
        <strain evidence="3">DSM 15053</strain>
    </source>
</reference>
<dbReference type="Pfam" id="PF00534">
    <property type="entry name" value="Glycos_transf_1"/>
    <property type="match status" value="1"/>
</dbReference>
<reference evidence="3" key="1">
    <citation type="submission" date="2009-02" db="EMBL/GenBank/DDBJ databases">
        <authorList>
            <person name="Fulton L."/>
            <person name="Clifton S."/>
            <person name="Fulton B."/>
            <person name="Xu J."/>
            <person name="Minx P."/>
            <person name="Pepin K.H."/>
            <person name="Johnson M."/>
            <person name="Bhonagiri V."/>
            <person name="Nash W.E."/>
            <person name="Mardis E.R."/>
            <person name="Wilson R.K."/>
        </authorList>
    </citation>
    <scope>NUCLEOTIDE SEQUENCE [LARGE SCALE GENOMIC DNA]</scope>
    <source>
        <strain evidence="3">DSM 15053</strain>
    </source>
</reference>